<name>A0ABP9P498_9PSEU</name>
<dbReference type="Proteomes" id="UP001500804">
    <property type="component" value="Unassembled WGS sequence"/>
</dbReference>
<organism evidence="3 4">
    <name type="scientific">Pseudonocardia adelaidensis</name>
    <dbReference type="NCBI Taxonomy" id="648754"/>
    <lineage>
        <taxon>Bacteria</taxon>
        <taxon>Bacillati</taxon>
        <taxon>Actinomycetota</taxon>
        <taxon>Actinomycetes</taxon>
        <taxon>Pseudonocardiales</taxon>
        <taxon>Pseudonocardiaceae</taxon>
        <taxon>Pseudonocardia</taxon>
    </lineage>
</organism>
<feature type="transmembrane region" description="Helical" evidence="2">
    <location>
        <begin position="205"/>
        <end position="227"/>
    </location>
</feature>
<dbReference type="RefSeq" id="WP_345612133.1">
    <property type="nucleotide sequence ID" value="NZ_BAABJO010000044.1"/>
</dbReference>
<evidence type="ECO:0000256" key="2">
    <source>
        <dbReference type="SAM" id="Phobius"/>
    </source>
</evidence>
<keyword evidence="2" id="KW-0812">Transmembrane</keyword>
<evidence type="ECO:0000313" key="4">
    <source>
        <dbReference type="Proteomes" id="UP001500804"/>
    </source>
</evidence>
<protein>
    <recommendedName>
        <fullName evidence="5">Ig-like domain-containing protein</fullName>
    </recommendedName>
</protein>
<keyword evidence="4" id="KW-1185">Reference proteome</keyword>
<feature type="compositionally biased region" description="Low complexity" evidence="1">
    <location>
        <begin position="176"/>
        <end position="196"/>
    </location>
</feature>
<evidence type="ECO:0000256" key="1">
    <source>
        <dbReference type="SAM" id="MobiDB-lite"/>
    </source>
</evidence>
<reference evidence="4" key="1">
    <citation type="journal article" date="2019" name="Int. J. Syst. Evol. Microbiol.">
        <title>The Global Catalogue of Microorganisms (GCM) 10K type strain sequencing project: providing services to taxonomists for standard genome sequencing and annotation.</title>
        <authorList>
            <consortium name="The Broad Institute Genomics Platform"/>
            <consortium name="The Broad Institute Genome Sequencing Center for Infectious Disease"/>
            <person name="Wu L."/>
            <person name="Ma J."/>
        </authorList>
    </citation>
    <scope>NUCLEOTIDE SEQUENCE [LARGE SCALE GENOMIC DNA]</scope>
    <source>
        <strain evidence="4">JCM 18302</strain>
    </source>
</reference>
<accession>A0ABP9P498</accession>
<evidence type="ECO:0008006" key="5">
    <source>
        <dbReference type="Google" id="ProtNLM"/>
    </source>
</evidence>
<keyword evidence="2" id="KW-0472">Membrane</keyword>
<sequence length="283" mass="28512">MVGLAGLLVALVVPILPASPPDRPELELSTHEAAPGDDVGVVGRGYAGCVPQEPTDTAEPQPENIVIDPPPAEPPPVVLRWESEQDPQPLGEATLDTAGSFTATVTVPAGAGAEPFYLVSASCRRGPAFDEISESAVIVVVAPPPPTTTTPPPTSDPPPTSAPPPSSEAPPPSEAPPTGTAAAAAPTAGPVGSAAPEVTSTGSDALLAALVAALATGLGLLLLIRAVRRRSRPHNRPPSVSAVAAQAPPGVLAIRPRGQQHTVALRVVVRAEPGVPSVHRPKE</sequence>
<evidence type="ECO:0000313" key="3">
    <source>
        <dbReference type="EMBL" id="GAA5139554.1"/>
    </source>
</evidence>
<comment type="caution">
    <text evidence="3">The sequence shown here is derived from an EMBL/GenBank/DDBJ whole genome shotgun (WGS) entry which is preliminary data.</text>
</comment>
<feature type="region of interest" description="Disordered" evidence="1">
    <location>
        <begin position="142"/>
        <end position="198"/>
    </location>
</feature>
<feature type="region of interest" description="Disordered" evidence="1">
    <location>
        <begin position="22"/>
        <end position="41"/>
    </location>
</feature>
<proteinExistence type="predicted"/>
<feature type="compositionally biased region" description="Pro residues" evidence="1">
    <location>
        <begin position="142"/>
        <end position="175"/>
    </location>
</feature>
<dbReference type="EMBL" id="BAABJO010000044">
    <property type="protein sequence ID" value="GAA5139554.1"/>
    <property type="molecule type" value="Genomic_DNA"/>
</dbReference>
<gene>
    <name evidence="3" type="ORF">GCM10023320_75770</name>
</gene>
<keyword evidence="2" id="KW-1133">Transmembrane helix</keyword>